<dbReference type="EMBL" id="BMUL01000007">
    <property type="protein sequence ID" value="GHA86657.1"/>
    <property type="molecule type" value="Genomic_DNA"/>
</dbReference>
<evidence type="ECO:0000313" key="3">
    <source>
        <dbReference type="Proteomes" id="UP000644020"/>
    </source>
</evidence>
<protein>
    <submittedName>
        <fullName evidence="2">Uncharacterized protein</fullName>
    </submittedName>
</protein>
<name>A0A918WB87_9ACTN</name>
<dbReference type="Proteomes" id="UP000644020">
    <property type="component" value="Unassembled WGS sequence"/>
</dbReference>
<reference evidence="2" key="2">
    <citation type="submission" date="2020-09" db="EMBL/GenBank/DDBJ databases">
        <authorList>
            <person name="Sun Q."/>
            <person name="Ohkuma M."/>
        </authorList>
    </citation>
    <scope>NUCLEOTIDE SEQUENCE</scope>
    <source>
        <strain evidence="2">JCM 4518</strain>
    </source>
</reference>
<dbReference type="AlphaFoldDB" id="A0A918WB87"/>
<comment type="caution">
    <text evidence="2">The sequence shown here is derived from an EMBL/GenBank/DDBJ whole genome shotgun (WGS) entry which is preliminary data.</text>
</comment>
<feature type="region of interest" description="Disordered" evidence="1">
    <location>
        <begin position="63"/>
        <end position="91"/>
    </location>
</feature>
<evidence type="ECO:0000256" key="1">
    <source>
        <dbReference type="SAM" id="MobiDB-lite"/>
    </source>
</evidence>
<feature type="compositionally biased region" description="Basic and acidic residues" evidence="1">
    <location>
        <begin position="76"/>
        <end position="91"/>
    </location>
</feature>
<proteinExistence type="predicted"/>
<organism evidence="2 3">
    <name type="scientific">Streptomyces termitum</name>
    <dbReference type="NCBI Taxonomy" id="67368"/>
    <lineage>
        <taxon>Bacteria</taxon>
        <taxon>Bacillati</taxon>
        <taxon>Actinomycetota</taxon>
        <taxon>Actinomycetes</taxon>
        <taxon>Kitasatosporales</taxon>
        <taxon>Streptomycetaceae</taxon>
        <taxon>Streptomyces</taxon>
    </lineage>
</organism>
<keyword evidence="3" id="KW-1185">Reference proteome</keyword>
<evidence type="ECO:0000313" key="2">
    <source>
        <dbReference type="EMBL" id="GHA86657.1"/>
    </source>
</evidence>
<reference evidence="2" key="1">
    <citation type="journal article" date="2014" name="Int. J. Syst. Evol. Microbiol.">
        <title>Complete genome sequence of Corynebacterium casei LMG S-19264T (=DSM 44701T), isolated from a smear-ripened cheese.</title>
        <authorList>
            <consortium name="US DOE Joint Genome Institute (JGI-PGF)"/>
            <person name="Walter F."/>
            <person name="Albersmeier A."/>
            <person name="Kalinowski J."/>
            <person name="Ruckert C."/>
        </authorList>
    </citation>
    <scope>NUCLEOTIDE SEQUENCE</scope>
    <source>
        <strain evidence="2">JCM 4518</strain>
    </source>
</reference>
<sequence>MTETADNAARVQQDVKTGWACRTRRRRSCARRTVPLSLGDLFACADAEGVKLRIDGTDVQVRRPRVGRPGRTPSARTERPGLIRRAWSDRP</sequence>
<gene>
    <name evidence="2" type="ORF">GCM10010305_33140</name>
</gene>
<accession>A0A918WB87</accession>